<dbReference type="EMBL" id="FNPZ01000002">
    <property type="protein sequence ID" value="SDZ14530.1"/>
    <property type="molecule type" value="Genomic_DNA"/>
</dbReference>
<sequence length="309" mass="31239">MTTTRERLERRWTPGRVVLLVVGIVAALLLVAAGVALWWLPPVLAETPRERLMTPTPVMVRDASGSAAVDVEAGWVPLGVGPFLPEDAATLLSPDGVYRAELGLAPLPDTSAATVASALSHLLTEHDLTGPADTLGKSATSDPAIPGNDAAANPIRWSEETLTSGVTVRYADVTRGDTTYTVAIALPPAAVAAGTTSTVPPATAASDARADAGDVPADAAPSTDDPAAPPGVALTLIAAVPTADAVAYRTVTADLLATATFARTSTTSPTAPHPSPAALGTAAPPPHPSPTASRTTPIESEPFPTGGDR</sequence>
<feature type="compositionally biased region" description="Low complexity" evidence="1">
    <location>
        <begin position="264"/>
        <end position="282"/>
    </location>
</feature>
<reference evidence="3 4" key="1">
    <citation type="submission" date="2016-10" db="EMBL/GenBank/DDBJ databases">
        <authorList>
            <person name="de Groot N.N."/>
        </authorList>
    </citation>
    <scope>NUCLEOTIDE SEQUENCE [LARGE SCALE GENOMIC DNA]</scope>
    <source>
        <strain evidence="3 4">CGMCC 4.3491</strain>
    </source>
</reference>
<dbReference type="STRING" id="381665.SAMN05216554_2624"/>
<name>A0A1H3QMI8_9MICO</name>
<dbReference type="Proteomes" id="UP000198891">
    <property type="component" value="Unassembled WGS sequence"/>
</dbReference>
<feature type="compositionally biased region" description="Low complexity" evidence="1">
    <location>
        <begin position="193"/>
        <end position="226"/>
    </location>
</feature>
<dbReference type="AlphaFoldDB" id="A0A1H3QMI8"/>
<feature type="transmembrane region" description="Helical" evidence="2">
    <location>
        <begin position="17"/>
        <end position="40"/>
    </location>
</feature>
<keyword evidence="2" id="KW-0472">Membrane</keyword>
<evidence type="ECO:0000313" key="4">
    <source>
        <dbReference type="Proteomes" id="UP000198891"/>
    </source>
</evidence>
<accession>A0A1H3QMI8</accession>
<evidence type="ECO:0000313" key="3">
    <source>
        <dbReference type="EMBL" id="SDZ14530.1"/>
    </source>
</evidence>
<keyword evidence="2" id="KW-0812">Transmembrane</keyword>
<evidence type="ECO:0000256" key="1">
    <source>
        <dbReference type="SAM" id="MobiDB-lite"/>
    </source>
</evidence>
<organism evidence="3 4">
    <name type="scientific">Herbiconiux ginsengi</name>
    <dbReference type="NCBI Taxonomy" id="381665"/>
    <lineage>
        <taxon>Bacteria</taxon>
        <taxon>Bacillati</taxon>
        <taxon>Actinomycetota</taxon>
        <taxon>Actinomycetes</taxon>
        <taxon>Micrococcales</taxon>
        <taxon>Microbacteriaceae</taxon>
        <taxon>Herbiconiux</taxon>
    </lineage>
</organism>
<gene>
    <name evidence="3" type="ORF">SAMN05216554_2624</name>
</gene>
<keyword evidence="4" id="KW-1185">Reference proteome</keyword>
<keyword evidence="2" id="KW-1133">Transmembrane helix</keyword>
<feature type="region of interest" description="Disordered" evidence="1">
    <location>
        <begin position="264"/>
        <end position="309"/>
    </location>
</feature>
<proteinExistence type="predicted"/>
<protein>
    <submittedName>
        <fullName evidence="3">Uncharacterized protein</fullName>
    </submittedName>
</protein>
<feature type="region of interest" description="Disordered" evidence="1">
    <location>
        <begin position="193"/>
        <end position="227"/>
    </location>
</feature>
<evidence type="ECO:0000256" key="2">
    <source>
        <dbReference type="SAM" id="Phobius"/>
    </source>
</evidence>